<reference evidence="3" key="1">
    <citation type="journal article" date="2013" name="Nature">
        <title>Draft genome of the wheat A-genome progenitor Triticum urartu.</title>
        <authorList>
            <person name="Ling H.Q."/>
            <person name="Zhao S."/>
            <person name="Liu D."/>
            <person name="Wang J."/>
            <person name="Sun H."/>
            <person name="Zhang C."/>
            <person name="Fan H."/>
            <person name="Li D."/>
            <person name="Dong L."/>
            <person name="Tao Y."/>
            <person name="Gao C."/>
            <person name="Wu H."/>
            <person name="Li Y."/>
            <person name="Cui Y."/>
            <person name="Guo X."/>
            <person name="Zheng S."/>
            <person name="Wang B."/>
            <person name="Yu K."/>
            <person name="Liang Q."/>
            <person name="Yang W."/>
            <person name="Lou X."/>
            <person name="Chen J."/>
            <person name="Feng M."/>
            <person name="Jian J."/>
            <person name="Zhang X."/>
            <person name="Luo G."/>
            <person name="Jiang Y."/>
            <person name="Liu J."/>
            <person name="Wang Z."/>
            <person name="Sha Y."/>
            <person name="Zhang B."/>
            <person name="Wu H."/>
            <person name="Tang D."/>
            <person name="Shen Q."/>
            <person name="Xue P."/>
            <person name="Zou S."/>
            <person name="Wang X."/>
            <person name="Liu X."/>
            <person name="Wang F."/>
            <person name="Yang Y."/>
            <person name="An X."/>
            <person name="Dong Z."/>
            <person name="Zhang K."/>
            <person name="Zhang X."/>
            <person name="Luo M.C."/>
            <person name="Dvorak J."/>
            <person name="Tong Y."/>
            <person name="Wang J."/>
            <person name="Yang H."/>
            <person name="Li Z."/>
            <person name="Wang D."/>
            <person name="Zhang A."/>
            <person name="Wang J."/>
        </authorList>
    </citation>
    <scope>NUCLEOTIDE SEQUENCE</scope>
    <source>
        <strain evidence="3">cv. G1812</strain>
    </source>
</reference>
<dbReference type="EnsemblPlants" id="TuG1812G0400002395.01.T01">
    <property type="protein sequence ID" value="TuG1812G0400002395.01.T01.cds353092"/>
    <property type="gene ID" value="TuG1812G0400002395.01"/>
</dbReference>
<dbReference type="GO" id="GO:0015074">
    <property type="term" value="P:DNA integration"/>
    <property type="evidence" value="ECO:0007669"/>
    <property type="project" value="InterPro"/>
</dbReference>
<dbReference type="Gene3D" id="3.30.420.10">
    <property type="entry name" value="Ribonuclease H-like superfamily/Ribonuclease H"/>
    <property type="match status" value="1"/>
</dbReference>
<evidence type="ECO:0000259" key="1">
    <source>
        <dbReference type="PROSITE" id="PS50994"/>
    </source>
</evidence>
<protein>
    <recommendedName>
        <fullName evidence="1">Integrase catalytic domain-containing protein</fullName>
    </recommendedName>
</protein>
<organism evidence="2 3">
    <name type="scientific">Triticum urartu</name>
    <name type="common">Red wild einkorn</name>
    <name type="synonym">Crithodium urartu</name>
    <dbReference type="NCBI Taxonomy" id="4572"/>
    <lineage>
        <taxon>Eukaryota</taxon>
        <taxon>Viridiplantae</taxon>
        <taxon>Streptophyta</taxon>
        <taxon>Embryophyta</taxon>
        <taxon>Tracheophyta</taxon>
        <taxon>Spermatophyta</taxon>
        <taxon>Magnoliopsida</taxon>
        <taxon>Liliopsida</taxon>
        <taxon>Poales</taxon>
        <taxon>Poaceae</taxon>
        <taxon>BOP clade</taxon>
        <taxon>Pooideae</taxon>
        <taxon>Triticodae</taxon>
        <taxon>Triticeae</taxon>
        <taxon>Triticinae</taxon>
        <taxon>Triticum</taxon>
    </lineage>
</organism>
<evidence type="ECO:0000313" key="2">
    <source>
        <dbReference type="EnsemblPlants" id="TuG1812G0400002395.01.T01.cds353092"/>
    </source>
</evidence>
<feature type="domain" description="Integrase catalytic" evidence="1">
    <location>
        <begin position="1"/>
        <end position="123"/>
    </location>
</feature>
<dbReference type="PANTHER" id="PTHR37984">
    <property type="entry name" value="PROTEIN CBG26694"/>
    <property type="match status" value="1"/>
</dbReference>
<dbReference type="InterPro" id="IPR001584">
    <property type="entry name" value="Integrase_cat-core"/>
</dbReference>
<dbReference type="Gramene" id="TuG1812G0400002395.01.T01">
    <property type="protein sequence ID" value="TuG1812G0400002395.01.T01.cds353092"/>
    <property type="gene ID" value="TuG1812G0400002395.01"/>
</dbReference>
<accession>A0A8R7U7A6</accession>
<dbReference type="InterPro" id="IPR036397">
    <property type="entry name" value="RNaseH_sf"/>
</dbReference>
<sequence>MITMDFVDGLLQSGKFNCLWFIVDKHTKFAHFLPMSHPYTTAKCALLYMNNIYSAHGLPASIISDQDPVFTSHFWQELFKQVGTQLRMRTINHPQTDGQTECVNQCVETYLRCFAHACPRRWS</sequence>
<dbReference type="InterPro" id="IPR050951">
    <property type="entry name" value="Retrovirus_Pol_polyprotein"/>
</dbReference>
<reference evidence="2" key="3">
    <citation type="submission" date="2022-06" db="UniProtKB">
        <authorList>
            <consortium name="EnsemblPlants"/>
        </authorList>
    </citation>
    <scope>IDENTIFICATION</scope>
</reference>
<dbReference type="PROSITE" id="PS50994">
    <property type="entry name" value="INTEGRASE"/>
    <property type="match status" value="1"/>
</dbReference>
<name>A0A8R7U7A6_TRIUA</name>
<dbReference type="SUPFAM" id="SSF53098">
    <property type="entry name" value="Ribonuclease H-like"/>
    <property type="match status" value="1"/>
</dbReference>
<evidence type="ECO:0000313" key="3">
    <source>
        <dbReference type="Proteomes" id="UP000015106"/>
    </source>
</evidence>
<proteinExistence type="predicted"/>
<dbReference type="PANTHER" id="PTHR37984:SF5">
    <property type="entry name" value="PROTEIN NYNRIN-LIKE"/>
    <property type="match status" value="1"/>
</dbReference>
<reference evidence="2" key="2">
    <citation type="submission" date="2018-03" db="EMBL/GenBank/DDBJ databases">
        <title>The Triticum urartu genome reveals the dynamic nature of wheat genome evolution.</title>
        <authorList>
            <person name="Ling H."/>
            <person name="Ma B."/>
            <person name="Shi X."/>
            <person name="Liu H."/>
            <person name="Dong L."/>
            <person name="Sun H."/>
            <person name="Cao Y."/>
            <person name="Gao Q."/>
            <person name="Zheng S."/>
            <person name="Li Y."/>
            <person name="Yu Y."/>
            <person name="Du H."/>
            <person name="Qi M."/>
            <person name="Li Y."/>
            <person name="Yu H."/>
            <person name="Cui Y."/>
            <person name="Wang N."/>
            <person name="Chen C."/>
            <person name="Wu H."/>
            <person name="Zhao Y."/>
            <person name="Zhang J."/>
            <person name="Li Y."/>
            <person name="Zhou W."/>
            <person name="Zhang B."/>
            <person name="Hu W."/>
            <person name="Eijk M."/>
            <person name="Tang J."/>
            <person name="Witsenboer H."/>
            <person name="Zhao S."/>
            <person name="Li Z."/>
            <person name="Zhang A."/>
            <person name="Wang D."/>
            <person name="Liang C."/>
        </authorList>
    </citation>
    <scope>NUCLEOTIDE SEQUENCE [LARGE SCALE GENOMIC DNA]</scope>
    <source>
        <strain evidence="2">cv. G1812</strain>
    </source>
</reference>
<dbReference type="GO" id="GO:0003676">
    <property type="term" value="F:nucleic acid binding"/>
    <property type="evidence" value="ECO:0007669"/>
    <property type="project" value="InterPro"/>
</dbReference>
<dbReference type="InterPro" id="IPR012337">
    <property type="entry name" value="RNaseH-like_sf"/>
</dbReference>
<dbReference type="AlphaFoldDB" id="A0A8R7U7A6"/>
<dbReference type="Proteomes" id="UP000015106">
    <property type="component" value="Chromosome 4"/>
</dbReference>
<keyword evidence="3" id="KW-1185">Reference proteome</keyword>